<organism evidence="10 11">
    <name type="scientific">Candidatus Magnetominusculus xianensis</name>
    <dbReference type="NCBI Taxonomy" id="1748249"/>
    <lineage>
        <taxon>Bacteria</taxon>
        <taxon>Pseudomonadati</taxon>
        <taxon>Nitrospirota</taxon>
        <taxon>Nitrospiria</taxon>
        <taxon>Nitrospirales</taxon>
        <taxon>Nitrospiraceae</taxon>
        <taxon>Candidatus Magnetominusculus</taxon>
    </lineage>
</organism>
<dbReference type="InterPro" id="IPR038731">
    <property type="entry name" value="RgtA/B/C-like"/>
</dbReference>
<dbReference type="Proteomes" id="UP000060487">
    <property type="component" value="Unassembled WGS sequence"/>
</dbReference>
<keyword evidence="4" id="KW-0808">Transferase</keyword>
<evidence type="ECO:0000313" key="11">
    <source>
        <dbReference type="Proteomes" id="UP000060487"/>
    </source>
</evidence>
<keyword evidence="5 8" id="KW-0812">Transmembrane</keyword>
<keyword evidence="6 8" id="KW-1133">Transmembrane helix</keyword>
<feature type="domain" description="Glycosyltransferase RgtA/B/C/D-like" evidence="9">
    <location>
        <begin position="80"/>
        <end position="238"/>
    </location>
</feature>
<dbReference type="Pfam" id="PF13231">
    <property type="entry name" value="PMT_2"/>
    <property type="match status" value="1"/>
</dbReference>
<dbReference type="InterPro" id="IPR050297">
    <property type="entry name" value="LipidA_mod_glycosyltrf_83"/>
</dbReference>
<dbReference type="PANTHER" id="PTHR33908:SF11">
    <property type="entry name" value="MEMBRANE PROTEIN"/>
    <property type="match status" value="1"/>
</dbReference>
<evidence type="ECO:0000256" key="6">
    <source>
        <dbReference type="ARBA" id="ARBA00022989"/>
    </source>
</evidence>
<evidence type="ECO:0000256" key="7">
    <source>
        <dbReference type="ARBA" id="ARBA00023136"/>
    </source>
</evidence>
<evidence type="ECO:0000256" key="5">
    <source>
        <dbReference type="ARBA" id="ARBA00022692"/>
    </source>
</evidence>
<comment type="caution">
    <text evidence="10">The sequence shown here is derived from an EMBL/GenBank/DDBJ whole genome shotgun (WGS) entry which is preliminary data.</text>
</comment>
<sequence length="522" mass="58374">MKSSINTRHIVVCLALFVFTAYLLFYNIGGRPLWGDEAESALLAVNITKYGLPVNTDGKNTITLYGQNVDSNENHIWTWRPWLGEYLMAASFSIFGKSTAAARLPFAIVGFISVFALMFLVFRISGDFNKAVLSTLLFAASELFILHARQGRYYALIIFGQIWLIYGIYLVLKQPGKWSGILYGAAALSVQFYCNYLVVPGNVIAIGIWAVLMRRRYSGILHRLGLVFLLFVLTSLPWLLYARPWRQGSYAGGVNFLQGALVYSKEIHFHVFPVTLLLLPACFYIYHRVRGVTAASEETPIEADPIEIDIVKLLWLIVPLQVLILSFGPGQNLRYITPLLPVFAIIEAGLLMRYIKPAILRAALTIVLLASNFAAYPFDHIHEARLTVVNLIRSIATPYTNRLADVVAFLKNDGLPGQSVFVFDPEFPLIFYTDMNIIDGRISNSFSADKLPDWVFPVSASGILGESAIATSEVIHKYYDAVTISVHNSSRMGNAPEPDIYEYFTNHDIVPMTVYKRKAVAG</sequence>
<evidence type="ECO:0000256" key="4">
    <source>
        <dbReference type="ARBA" id="ARBA00022679"/>
    </source>
</evidence>
<protein>
    <recommendedName>
        <fullName evidence="9">Glycosyltransferase RgtA/B/C/D-like domain-containing protein</fullName>
    </recommendedName>
</protein>
<feature type="transmembrane region" description="Helical" evidence="8">
    <location>
        <begin position="224"/>
        <end position="241"/>
    </location>
</feature>
<feature type="transmembrane region" description="Helical" evidence="8">
    <location>
        <begin position="358"/>
        <end position="378"/>
    </location>
</feature>
<feature type="transmembrane region" description="Helical" evidence="8">
    <location>
        <begin position="267"/>
        <end position="286"/>
    </location>
</feature>
<name>A0ABR5SEN8_9BACT</name>
<feature type="transmembrane region" description="Helical" evidence="8">
    <location>
        <begin position="104"/>
        <end position="122"/>
    </location>
</feature>
<gene>
    <name evidence="10" type="ORF">ASN18_1819</name>
</gene>
<proteinExistence type="predicted"/>
<dbReference type="EMBL" id="LNQR01000066">
    <property type="protein sequence ID" value="KWT85001.1"/>
    <property type="molecule type" value="Genomic_DNA"/>
</dbReference>
<dbReference type="PANTHER" id="PTHR33908">
    <property type="entry name" value="MANNOSYLTRANSFERASE YKCB-RELATED"/>
    <property type="match status" value="1"/>
</dbReference>
<keyword evidence="11" id="KW-1185">Reference proteome</keyword>
<dbReference type="RefSeq" id="WP_236861631.1">
    <property type="nucleotide sequence ID" value="NZ_LNQR01000066.1"/>
</dbReference>
<feature type="transmembrane region" description="Helical" evidence="8">
    <location>
        <begin position="6"/>
        <end position="25"/>
    </location>
</feature>
<evidence type="ECO:0000256" key="2">
    <source>
        <dbReference type="ARBA" id="ARBA00022475"/>
    </source>
</evidence>
<keyword evidence="2" id="KW-1003">Cell membrane</keyword>
<keyword evidence="3" id="KW-0328">Glycosyltransferase</keyword>
<evidence type="ECO:0000256" key="1">
    <source>
        <dbReference type="ARBA" id="ARBA00004651"/>
    </source>
</evidence>
<evidence type="ECO:0000259" key="9">
    <source>
        <dbReference type="Pfam" id="PF13231"/>
    </source>
</evidence>
<accession>A0ABR5SEN8</accession>
<evidence type="ECO:0000256" key="3">
    <source>
        <dbReference type="ARBA" id="ARBA00022676"/>
    </source>
</evidence>
<evidence type="ECO:0000256" key="8">
    <source>
        <dbReference type="SAM" id="Phobius"/>
    </source>
</evidence>
<comment type="subcellular location">
    <subcellularLocation>
        <location evidence="1">Cell membrane</location>
        <topology evidence="1">Multi-pass membrane protein</topology>
    </subcellularLocation>
</comment>
<keyword evidence="7 8" id="KW-0472">Membrane</keyword>
<feature type="transmembrane region" description="Helical" evidence="8">
    <location>
        <begin position="192"/>
        <end position="212"/>
    </location>
</feature>
<feature type="transmembrane region" description="Helical" evidence="8">
    <location>
        <begin position="153"/>
        <end position="172"/>
    </location>
</feature>
<reference evidence="10 11" key="1">
    <citation type="submission" date="2015-11" db="EMBL/GenBank/DDBJ databases">
        <authorList>
            <person name="Lin W."/>
        </authorList>
    </citation>
    <scope>NUCLEOTIDE SEQUENCE [LARGE SCALE GENOMIC DNA]</scope>
    <source>
        <strain evidence="10 11">HCH-1</strain>
    </source>
</reference>
<evidence type="ECO:0000313" key="10">
    <source>
        <dbReference type="EMBL" id="KWT85001.1"/>
    </source>
</evidence>